<evidence type="ECO:0000256" key="4">
    <source>
        <dbReference type="ARBA" id="ARBA00023136"/>
    </source>
</evidence>
<dbReference type="GO" id="GO:0009279">
    <property type="term" value="C:cell outer membrane"/>
    <property type="evidence" value="ECO:0007669"/>
    <property type="project" value="UniProtKB-SubCell"/>
</dbReference>
<evidence type="ECO:0000313" key="8">
    <source>
        <dbReference type="EMBL" id="TKC61268.1"/>
    </source>
</evidence>
<evidence type="ECO:0000256" key="2">
    <source>
        <dbReference type="ARBA" id="ARBA00006275"/>
    </source>
</evidence>
<dbReference type="Gene3D" id="1.25.40.390">
    <property type="match status" value="1"/>
</dbReference>
<dbReference type="PROSITE" id="PS51257">
    <property type="entry name" value="PROKAR_LIPOPROTEIN"/>
    <property type="match status" value="1"/>
</dbReference>
<evidence type="ECO:0000256" key="5">
    <source>
        <dbReference type="ARBA" id="ARBA00023237"/>
    </source>
</evidence>
<comment type="similarity">
    <text evidence="2">Belongs to the SusD family.</text>
</comment>
<keyword evidence="5" id="KW-0998">Cell outer membrane</keyword>
<name>A0A4U1GBT2_9SPHI</name>
<sequence>MKKTIYTLSVLLIAVIIFAGCKKELIEENHSKLTEDFFSTPQGIESGLNAAYGGLRTLYGPEQGLEAFTNIGTDEFRIANGNRTTNVADYNTSYNSGNEFSANTWDNCYKWINTCNGLVDFGANLTGVTETVKKQKIAEAKFLRAFYYFTLVQLFGDVTLNKNFSNSPQTAATRDSKVDVYNFIISDLNTCITDLSPSPQLNALQSGRASVAAAKHLLAKVYLTRGYSSAAVPTDFKDAFDMAKGLIDQKGALAIGLMPDFADVFKPGNENKQEVLFNVQYSRDLTFGGAHTWNHLYVAPYDAYLGERNLNDGRSFAWFRATKWVYETAFADKVNDSRYYKTFQSVWKATKALNQTGSGTYAVKVNGTTYNVNLPKVNVGDTAMVYPGYNMTIEEIRAKKYYVFTPENYTNNRIFPTMTKYLDPNRLVPNEDSHRPIIVFRLAETYLIAAEAAFKLQQPDVAVGYINDVRRRAAAAGKQTQMEVSSAVVNIDFILDERTRELCAENTRWFDLVRTGKLIERVKAYDDYEANKNIQNFHVLRPIPLSQINAVTTGTPYPQNDKW</sequence>
<dbReference type="InterPro" id="IPR011990">
    <property type="entry name" value="TPR-like_helical_dom_sf"/>
</dbReference>
<protein>
    <submittedName>
        <fullName evidence="8">RagB/SusD family nutrient uptake outer membrane protein</fullName>
    </submittedName>
</protein>
<comment type="caution">
    <text evidence="8">The sequence shown here is derived from an EMBL/GenBank/DDBJ whole genome shotgun (WGS) entry which is preliminary data.</text>
</comment>
<keyword evidence="4" id="KW-0472">Membrane</keyword>
<dbReference type="SUPFAM" id="SSF48452">
    <property type="entry name" value="TPR-like"/>
    <property type="match status" value="1"/>
</dbReference>
<accession>A0A4U1GBT2</accession>
<dbReference type="AlphaFoldDB" id="A0A4U1GBT2"/>
<dbReference type="InterPro" id="IPR012944">
    <property type="entry name" value="SusD_RagB_dom"/>
</dbReference>
<proteinExistence type="inferred from homology"/>
<dbReference type="Pfam" id="PF14322">
    <property type="entry name" value="SusD-like_3"/>
    <property type="match status" value="1"/>
</dbReference>
<evidence type="ECO:0000313" key="9">
    <source>
        <dbReference type="Proteomes" id="UP000309594"/>
    </source>
</evidence>
<comment type="subcellular location">
    <subcellularLocation>
        <location evidence="1">Cell outer membrane</location>
    </subcellularLocation>
</comment>
<gene>
    <name evidence="8" type="ORF">FBD94_12040</name>
</gene>
<reference evidence="8 9" key="1">
    <citation type="submission" date="2019-04" db="EMBL/GenBank/DDBJ databases">
        <title>Pedobacter sp. RP-1-16 sp. nov., isolated from Arctic soil.</title>
        <authorList>
            <person name="Dahal R.H."/>
            <person name="Kim D.-U."/>
        </authorList>
    </citation>
    <scope>NUCLEOTIDE SEQUENCE [LARGE SCALE GENOMIC DNA]</scope>
    <source>
        <strain evidence="8 9">RP-1-16</strain>
    </source>
</reference>
<organism evidence="8 9">
    <name type="scientific">Pedobacter hiemivivus</name>
    <dbReference type="NCBI Taxonomy" id="2530454"/>
    <lineage>
        <taxon>Bacteria</taxon>
        <taxon>Pseudomonadati</taxon>
        <taxon>Bacteroidota</taxon>
        <taxon>Sphingobacteriia</taxon>
        <taxon>Sphingobacteriales</taxon>
        <taxon>Sphingobacteriaceae</taxon>
        <taxon>Pedobacter</taxon>
    </lineage>
</organism>
<evidence type="ECO:0000256" key="1">
    <source>
        <dbReference type="ARBA" id="ARBA00004442"/>
    </source>
</evidence>
<dbReference type="EMBL" id="SWDX01000004">
    <property type="protein sequence ID" value="TKC61268.1"/>
    <property type="molecule type" value="Genomic_DNA"/>
</dbReference>
<evidence type="ECO:0000259" key="6">
    <source>
        <dbReference type="Pfam" id="PF07980"/>
    </source>
</evidence>
<evidence type="ECO:0000256" key="3">
    <source>
        <dbReference type="ARBA" id="ARBA00022729"/>
    </source>
</evidence>
<dbReference type="Proteomes" id="UP000309594">
    <property type="component" value="Unassembled WGS sequence"/>
</dbReference>
<feature type="domain" description="SusD-like N-terminal" evidence="7">
    <location>
        <begin position="29"/>
        <end position="223"/>
    </location>
</feature>
<dbReference type="CDD" id="cd08977">
    <property type="entry name" value="SusD"/>
    <property type="match status" value="1"/>
</dbReference>
<dbReference type="InterPro" id="IPR033985">
    <property type="entry name" value="SusD-like_N"/>
</dbReference>
<feature type="domain" description="RagB/SusD" evidence="6">
    <location>
        <begin position="299"/>
        <end position="552"/>
    </location>
</feature>
<keyword evidence="3" id="KW-0732">Signal</keyword>
<evidence type="ECO:0000259" key="7">
    <source>
        <dbReference type="Pfam" id="PF14322"/>
    </source>
</evidence>
<dbReference type="Pfam" id="PF07980">
    <property type="entry name" value="SusD_RagB"/>
    <property type="match status" value="1"/>
</dbReference>
<dbReference type="RefSeq" id="WP_136880363.1">
    <property type="nucleotide sequence ID" value="NZ_SWDX01000004.1"/>
</dbReference>